<dbReference type="FunFam" id="3.40.30.10:FF:000007">
    <property type="entry name" value="Thioredoxin-dependent thiol peroxidase"/>
    <property type="match status" value="1"/>
</dbReference>
<dbReference type="GeneID" id="14211438"/>
<dbReference type="PROSITE" id="PS51352">
    <property type="entry name" value="THIOREDOXIN_2"/>
    <property type="match status" value="1"/>
</dbReference>
<comment type="similarity">
    <text evidence="9">Belongs to the peroxiredoxin family. BCP/PrxQ subfamily.</text>
</comment>
<dbReference type="AlphaFoldDB" id="L0A7W3"/>
<dbReference type="FunCoup" id="L0A7W3">
    <property type="interactions" value="48"/>
</dbReference>
<dbReference type="RefSeq" id="WP_015231861.1">
    <property type="nucleotide sequence ID" value="NC_019791.1"/>
</dbReference>
<dbReference type="EMBL" id="CP003378">
    <property type="protein sequence ID" value="AFZ69963.1"/>
    <property type="molecule type" value="Genomic_DNA"/>
</dbReference>
<evidence type="ECO:0000259" key="12">
    <source>
        <dbReference type="PROSITE" id="PS51352"/>
    </source>
</evidence>
<keyword evidence="3" id="KW-0575">Peroxidase</keyword>
<dbReference type="KEGG" id="clg:Calag_0178"/>
<dbReference type="CDD" id="cd03017">
    <property type="entry name" value="PRX_BCP"/>
    <property type="match status" value="1"/>
</dbReference>
<evidence type="ECO:0000256" key="11">
    <source>
        <dbReference type="PIRSR" id="PIRSR000239-1"/>
    </source>
</evidence>
<dbReference type="STRING" id="1056495.Calag_0178"/>
<accession>L0A7W3</accession>
<dbReference type="Pfam" id="PF00578">
    <property type="entry name" value="AhpC-TSA"/>
    <property type="match status" value="1"/>
</dbReference>
<keyword evidence="14" id="KW-1185">Reference proteome</keyword>
<dbReference type="OrthoDB" id="145578at2157"/>
<dbReference type="InterPro" id="IPR036249">
    <property type="entry name" value="Thioredoxin-like_sf"/>
</dbReference>
<dbReference type="PANTHER" id="PTHR42801">
    <property type="entry name" value="THIOREDOXIN-DEPENDENT PEROXIDE REDUCTASE"/>
    <property type="match status" value="1"/>
</dbReference>
<evidence type="ECO:0000313" key="14">
    <source>
        <dbReference type="Proteomes" id="UP000010469"/>
    </source>
</evidence>
<dbReference type="GO" id="GO:0045454">
    <property type="term" value="P:cell redox homeostasis"/>
    <property type="evidence" value="ECO:0007669"/>
    <property type="project" value="TreeGrafter"/>
</dbReference>
<dbReference type="InParanoid" id="L0A7W3"/>
<name>L0A7W3_CALLD</name>
<protein>
    <recommendedName>
        <fullName evidence="2">thioredoxin-dependent peroxiredoxin</fullName>
        <ecNumber evidence="2">1.11.1.24</ecNumber>
    </recommendedName>
    <alternativeName>
        <fullName evidence="8">Thioredoxin peroxidase</fullName>
    </alternativeName>
</protein>
<dbReference type="HOGENOM" id="CLU_042529_14_2_2"/>
<evidence type="ECO:0000256" key="6">
    <source>
        <dbReference type="ARBA" id="ARBA00023157"/>
    </source>
</evidence>
<dbReference type="InterPro" id="IPR000866">
    <property type="entry name" value="AhpC/TSA"/>
</dbReference>
<evidence type="ECO:0000256" key="1">
    <source>
        <dbReference type="ARBA" id="ARBA00011245"/>
    </source>
</evidence>
<organism evidence="13 14">
    <name type="scientific">Caldisphaera lagunensis (strain DSM 15908 / JCM 11604 / ANMR 0165 / IC-154)</name>
    <dbReference type="NCBI Taxonomy" id="1056495"/>
    <lineage>
        <taxon>Archaea</taxon>
        <taxon>Thermoproteota</taxon>
        <taxon>Thermoprotei</taxon>
        <taxon>Acidilobales</taxon>
        <taxon>Caldisphaeraceae</taxon>
        <taxon>Caldisphaera</taxon>
    </lineage>
</organism>
<evidence type="ECO:0000256" key="4">
    <source>
        <dbReference type="ARBA" id="ARBA00022862"/>
    </source>
</evidence>
<dbReference type="eggNOG" id="arCOG00310">
    <property type="taxonomic scope" value="Archaea"/>
</dbReference>
<evidence type="ECO:0000256" key="3">
    <source>
        <dbReference type="ARBA" id="ARBA00022559"/>
    </source>
</evidence>
<evidence type="ECO:0000256" key="5">
    <source>
        <dbReference type="ARBA" id="ARBA00023002"/>
    </source>
</evidence>
<dbReference type="Proteomes" id="UP000010469">
    <property type="component" value="Chromosome"/>
</dbReference>
<sequence>MVKVGDKAPVFEGIDDSGNKFSLKDFLGKYNIVVYFYPKDDTPGCTKEACSFRDNWDLLKNLDTIVIGVSSDDIDSHKNFKKKYSLPFILISDKDKKIRKLYGADSFLIPSRITYLINKEGIITLIYKNQLNPQSHVIEVLNKLKGT</sequence>
<dbReference type="Gene3D" id="3.40.30.10">
    <property type="entry name" value="Glutaredoxin"/>
    <property type="match status" value="1"/>
</dbReference>
<dbReference type="GO" id="GO:0005737">
    <property type="term" value="C:cytoplasm"/>
    <property type="evidence" value="ECO:0007669"/>
    <property type="project" value="TreeGrafter"/>
</dbReference>
<comment type="catalytic activity">
    <reaction evidence="10">
        <text>a hydroperoxide + [thioredoxin]-dithiol = an alcohol + [thioredoxin]-disulfide + H2O</text>
        <dbReference type="Rhea" id="RHEA:62620"/>
        <dbReference type="Rhea" id="RHEA-COMP:10698"/>
        <dbReference type="Rhea" id="RHEA-COMP:10700"/>
        <dbReference type="ChEBI" id="CHEBI:15377"/>
        <dbReference type="ChEBI" id="CHEBI:29950"/>
        <dbReference type="ChEBI" id="CHEBI:30879"/>
        <dbReference type="ChEBI" id="CHEBI:35924"/>
        <dbReference type="ChEBI" id="CHEBI:50058"/>
        <dbReference type="EC" id="1.11.1.24"/>
    </reaction>
</comment>
<evidence type="ECO:0000256" key="7">
    <source>
        <dbReference type="ARBA" id="ARBA00023284"/>
    </source>
</evidence>
<keyword evidence="5" id="KW-0560">Oxidoreductase</keyword>
<dbReference type="InterPro" id="IPR024706">
    <property type="entry name" value="Peroxiredoxin_AhpC-typ"/>
</dbReference>
<gene>
    <name evidence="13" type="ordered locus">Calag_0178</name>
</gene>
<dbReference type="GO" id="GO:0034599">
    <property type="term" value="P:cellular response to oxidative stress"/>
    <property type="evidence" value="ECO:0007669"/>
    <property type="project" value="TreeGrafter"/>
</dbReference>
<dbReference type="SUPFAM" id="SSF52833">
    <property type="entry name" value="Thioredoxin-like"/>
    <property type="match status" value="1"/>
</dbReference>
<evidence type="ECO:0000256" key="10">
    <source>
        <dbReference type="ARBA" id="ARBA00049091"/>
    </source>
</evidence>
<dbReference type="InterPro" id="IPR013766">
    <property type="entry name" value="Thioredoxin_domain"/>
</dbReference>
<comment type="subunit">
    <text evidence="1">Monomer.</text>
</comment>
<keyword evidence="7" id="KW-0676">Redox-active center</keyword>
<dbReference type="EC" id="1.11.1.24" evidence="2"/>
<proteinExistence type="inferred from homology"/>
<keyword evidence="4" id="KW-0049">Antioxidant</keyword>
<dbReference type="InterPro" id="IPR050924">
    <property type="entry name" value="Peroxiredoxin_BCP/PrxQ"/>
</dbReference>
<keyword evidence="6" id="KW-1015">Disulfide bond</keyword>
<evidence type="ECO:0000256" key="8">
    <source>
        <dbReference type="ARBA" id="ARBA00032824"/>
    </source>
</evidence>
<evidence type="ECO:0000313" key="13">
    <source>
        <dbReference type="EMBL" id="AFZ69963.1"/>
    </source>
</evidence>
<evidence type="ECO:0000256" key="2">
    <source>
        <dbReference type="ARBA" id="ARBA00013017"/>
    </source>
</evidence>
<dbReference type="PANTHER" id="PTHR42801:SF4">
    <property type="entry name" value="AHPC_TSA FAMILY PROTEIN"/>
    <property type="match status" value="1"/>
</dbReference>
<dbReference type="PIRSF" id="PIRSF000239">
    <property type="entry name" value="AHPC"/>
    <property type="match status" value="1"/>
</dbReference>
<reference evidence="14" key="1">
    <citation type="submission" date="2012-03" db="EMBL/GenBank/DDBJ databases">
        <title>Complete genome of Caldisphaera lagunensis DSM 15908.</title>
        <authorList>
            <person name="Lucas S."/>
            <person name="Copeland A."/>
            <person name="Lapidus A."/>
            <person name="Glavina del Rio T."/>
            <person name="Dalin E."/>
            <person name="Tice H."/>
            <person name="Bruce D."/>
            <person name="Goodwin L."/>
            <person name="Pitluck S."/>
            <person name="Peters L."/>
            <person name="Mikhailova N."/>
            <person name="Teshima H."/>
            <person name="Kyrpides N."/>
            <person name="Mavromatis K."/>
            <person name="Ivanova N."/>
            <person name="Brettin T."/>
            <person name="Detter J.C."/>
            <person name="Han C."/>
            <person name="Larimer F."/>
            <person name="Land M."/>
            <person name="Hauser L."/>
            <person name="Markowitz V."/>
            <person name="Cheng J.-F."/>
            <person name="Hugenholtz P."/>
            <person name="Woyke T."/>
            <person name="Wu D."/>
            <person name="Spring S."/>
            <person name="Schroeder M."/>
            <person name="Brambilla E."/>
            <person name="Klenk H.-P."/>
            <person name="Eisen J.A."/>
        </authorList>
    </citation>
    <scope>NUCLEOTIDE SEQUENCE [LARGE SCALE GENOMIC DNA]</scope>
    <source>
        <strain evidence="14">DSM 15908 / JCM 11604 / IC-154</strain>
    </source>
</reference>
<feature type="active site" description="Cysteine sulfenic acid (-SOH) intermediate; for peroxidase activity" evidence="11">
    <location>
        <position position="45"/>
    </location>
</feature>
<feature type="domain" description="Thioredoxin" evidence="12">
    <location>
        <begin position="2"/>
        <end position="146"/>
    </location>
</feature>
<evidence type="ECO:0000256" key="9">
    <source>
        <dbReference type="ARBA" id="ARBA00038489"/>
    </source>
</evidence>
<dbReference type="GO" id="GO:0008379">
    <property type="term" value="F:thioredoxin peroxidase activity"/>
    <property type="evidence" value="ECO:0007669"/>
    <property type="project" value="TreeGrafter"/>
</dbReference>